<reference evidence="2 3" key="1">
    <citation type="submission" date="2020-05" db="EMBL/GenBank/DDBJ databases">
        <title>Horizontal transmission and recombination maintain forever young bacterial symbiont genomes.</title>
        <authorList>
            <person name="Russell S.L."/>
            <person name="Pepper-Tunick E."/>
            <person name="Svedberg J."/>
            <person name="Byrne A."/>
            <person name="Ruelas Castillo J."/>
            <person name="Vollmers C."/>
            <person name="Beinart R.A."/>
            <person name="Corbett-Detig R."/>
        </authorList>
    </citation>
    <scope>NUCLEOTIDE SEQUENCE [LARGE SCALE GENOMIC DNA]</scope>
    <source>
        <strain evidence="2">4727-3</strain>
    </source>
</reference>
<evidence type="ECO:0000313" key="2">
    <source>
        <dbReference type="EMBL" id="NYT46992.1"/>
    </source>
</evidence>
<dbReference type="AlphaFoldDB" id="A0A7Z0MP34"/>
<sequence length="53" mass="5698">MVLPLLQAGNTSTAVSMELIKINLLSMFIIIATLALGHPASVARLRTPQHCQI</sequence>
<comment type="caution">
    <text evidence="2">The sequence shown here is derived from an EMBL/GenBank/DDBJ whole genome shotgun (WGS) entry which is preliminary data.</text>
</comment>
<protein>
    <submittedName>
        <fullName evidence="2">Uncharacterized protein</fullName>
    </submittedName>
</protein>
<dbReference type="EMBL" id="JACCHS010000067">
    <property type="protein sequence ID" value="NYT46992.1"/>
    <property type="molecule type" value="Genomic_DNA"/>
</dbReference>
<proteinExistence type="predicted"/>
<organism evidence="2 3">
    <name type="scientific">Candidatus Methanofishera endochildressiae</name>
    <dbReference type="NCBI Taxonomy" id="2738884"/>
    <lineage>
        <taxon>Bacteria</taxon>
        <taxon>Pseudomonadati</taxon>
        <taxon>Pseudomonadota</taxon>
        <taxon>Gammaproteobacteria</taxon>
        <taxon>Candidatus Methanofishera</taxon>
    </lineage>
</organism>
<evidence type="ECO:0000256" key="1">
    <source>
        <dbReference type="SAM" id="Phobius"/>
    </source>
</evidence>
<feature type="transmembrane region" description="Helical" evidence="1">
    <location>
        <begin position="20"/>
        <end position="37"/>
    </location>
</feature>
<evidence type="ECO:0000313" key="3">
    <source>
        <dbReference type="Proteomes" id="UP000537890"/>
    </source>
</evidence>
<accession>A0A7Z0MP34</accession>
<keyword evidence="1" id="KW-0472">Membrane</keyword>
<keyword evidence="1" id="KW-1133">Transmembrane helix</keyword>
<keyword evidence="1" id="KW-0812">Transmembrane</keyword>
<dbReference type="Proteomes" id="UP000537890">
    <property type="component" value="Unassembled WGS sequence"/>
</dbReference>
<name>A0A7Z0MP34_9GAMM</name>
<gene>
    <name evidence="2" type="ORF">H0A75_04610</name>
</gene>